<evidence type="ECO:0000259" key="6">
    <source>
        <dbReference type="PROSITE" id="PS50052"/>
    </source>
</evidence>
<comment type="similarity">
    <text evidence="1">Belongs to the MAGUK family.</text>
</comment>
<dbReference type="PROSITE" id="PS51022">
    <property type="entry name" value="L27"/>
    <property type="match status" value="1"/>
</dbReference>
<feature type="domain" description="Guanylate kinase-like" evidence="6">
    <location>
        <begin position="341"/>
        <end position="528"/>
    </location>
</feature>
<evidence type="ECO:0000313" key="9">
    <source>
        <dbReference type="Ensembl" id="ENSAOCP00000065903.1"/>
    </source>
</evidence>
<dbReference type="SUPFAM" id="SSF50044">
    <property type="entry name" value="SH3-domain"/>
    <property type="match status" value="1"/>
</dbReference>
<dbReference type="SUPFAM" id="SSF52540">
    <property type="entry name" value="P-loop containing nucleoside triphosphate hydrolases"/>
    <property type="match status" value="1"/>
</dbReference>
<dbReference type="AlphaFoldDB" id="A0AAQ5ZIK8"/>
<reference evidence="9 10" key="1">
    <citation type="submission" date="2022-01" db="EMBL/GenBank/DDBJ databases">
        <title>A chromosome-scale genome assembly of the false clownfish, Amphiprion ocellaris.</title>
        <authorList>
            <person name="Ryu T."/>
        </authorList>
    </citation>
    <scope>NUCLEOTIDE SEQUENCE [LARGE SCALE GENOMIC DNA]</scope>
</reference>
<evidence type="ECO:0008006" key="11">
    <source>
        <dbReference type="Google" id="ProtNLM"/>
    </source>
</evidence>
<dbReference type="InterPro" id="IPR001452">
    <property type="entry name" value="SH3_domain"/>
</dbReference>
<dbReference type="PANTHER" id="PTHR23122">
    <property type="entry name" value="MEMBRANE-ASSOCIATED GUANYLATE KINASE MAGUK"/>
    <property type="match status" value="1"/>
</dbReference>
<dbReference type="Gene3D" id="3.40.50.300">
    <property type="entry name" value="P-loop containing nucleotide triphosphate hydrolases"/>
    <property type="match status" value="1"/>
</dbReference>
<dbReference type="InterPro" id="IPR020590">
    <property type="entry name" value="Guanylate_kinase_CS"/>
</dbReference>
<accession>A0AAQ5ZIK8</accession>
<evidence type="ECO:0000313" key="10">
    <source>
        <dbReference type="Proteomes" id="UP001501940"/>
    </source>
</evidence>
<evidence type="ECO:0000256" key="4">
    <source>
        <dbReference type="SAM" id="MobiDB-lite"/>
    </source>
</evidence>
<dbReference type="Pfam" id="PF02828">
    <property type="entry name" value="L27"/>
    <property type="match status" value="1"/>
</dbReference>
<feature type="domain" description="L27" evidence="8">
    <location>
        <begin position="10"/>
        <end position="65"/>
    </location>
</feature>
<dbReference type="FunFam" id="3.30.63.10:FF:000002">
    <property type="entry name" value="Guanylate kinase 1"/>
    <property type="match status" value="1"/>
</dbReference>
<dbReference type="Ensembl" id="ENSAOCT00000058932.1">
    <property type="protein sequence ID" value="ENSAOCP00000065903.1"/>
    <property type="gene ID" value="ENSAOCG00000006459.2"/>
</dbReference>
<feature type="domain" description="PDZ" evidence="7">
    <location>
        <begin position="123"/>
        <end position="204"/>
    </location>
</feature>
<dbReference type="GeneTree" id="ENSGT00940000157190"/>
<evidence type="ECO:0000259" key="7">
    <source>
        <dbReference type="PROSITE" id="PS50106"/>
    </source>
</evidence>
<evidence type="ECO:0000259" key="8">
    <source>
        <dbReference type="PROSITE" id="PS51022"/>
    </source>
</evidence>
<keyword evidence="10" id="KW-1185">Reference proteome</keyword>
<dbReference type="InterPro" id="IPR001478">
    <property type="entry name" value="PDZ"/>
</dbReference>
<evidence type="ECO:0000256" key="2">
    <source>
        <dbReference type="ARBA" id="ARBA00022443"/>
    </source>
</evidence>
<feature type="region of interest" description="Disordered" evidence="4">
    <location>
        <begin position="306"/>
        <end position="325"/>
    </location>
</feature>
<protein>
    <recommendedName>
        <fullName evidence="11">Membrane protein, palmitoylated 3a (MAGUK p55 subfamily member 3)</fullName>
    </recommendedName>
</protein>
<dbReference type="PROSITE" id="PS50002">
    <property type="entry name" value="SH3"/>
    <property type="match status" value="1"/>
</dbReference>
<sequence length="544" mass="61610">MKEAMPVLTAGAGLHETLALLTSQLRPDANHKEDMVFLKDVFSERSLGYLMKIHEKLRQYERQSPTPVLHSASSLAEDLNVWFLSHQAVLSVHDTVAQKNFDPVLPPLPDDLEDELEEESVKIVRLVKNKEPLGATIRRDEATGAVIVARIMRGGAADRSGLVHVGDELREVNGVSVIHKRPDEISQLLSQSQGSITLKIIPAIKEEDRLKESKVYMRALFDYIPLEDKATPCQEAGLPFKRGDILQVVTQDDPTWWQAKRVGDSLLPCAYPHLFPACLPTEDCDCEGYFNGQYIAGLRRSFRLSRKDRQGSSGEGSDPGDPDFLTYEEVTRYQQRPNERPRLVVLIGSLGARINELKQRVIAENPHRYAVAVPHTTRPKKPHEKDGVEYHFVTKQQFDADALNNKFIEHGEYKENQYGTSIEAIRSVQAKNKMCIVDVQPEALKRLRTAEFKPYVIFVKPRVPESRRRRSAATSPGGGEHGRITDEDLQEMRQSAIQIDQQYGHLVDRVLIKEDSASACAELRGILERLERESFWVPLCWVRT</sequence>
<dbReference type="PROSITE" id="PS00856">
    <property type="entry name" value="GUANYLATE_KINASE_1"/>
    <property type="match status" value="1"/>
</dbReference>
<dbReference type="SMART" id="SM00228">
    <property type="entry name" value="PDZ"/>
    <property type="match status" value="1"/>
</dbReference>
<reference evidence="9" key="3">
    <citation type="submission" date="2025-09" db="UniProtKB">
        <authorList>
            <consortium name="Ensembl"/>
        </authorList>
    </citation>
    <scope>IDENTIFICATION</scope>
</reference>
<dbReference type="PROSITE" id="PS50052">
    <property type="entry name" value="GUANYLATE_KINASE_2"/>
    <property type="match status" value="1"/>
</dbReference>
<dbReference type="InterPro" id="IPR027417">
    <property type="entry name" value="P-loop_NTPase"/>
</dbReference>
<name>A0AAQ5ZIK8_AMPOC</name>
<dbReference type="InterPro" id="IPR036028">
    <property type="entry name" value="SH3-like_dom_sf"/>
</dbReference>
<dbReference type="SMART" id="SM00569">
    <property type="entry name" value="L27"/>
    <property type="match status" value="1"/>
</dbReference>
<dbReference type="PROSITE" id="PS50106">
    <property type="entry name" value="PDZ"/>
    <property type="match status" value="1"/>
</dbReference>
<dbReference type="InterPro" id="IPR004172">
    <property type="entry name" value="L27_dom"/>
</dbReference>
<dbReference type="InterPro" id="IPR008144">
    <property type="entry name" value="Guanylate_kin-like_dom"/>
</dbReference>
<dbReference type="Gene3D" id="2.30.30.40">
    <property type="entry name" value="SH3 Domains"/>
    <property type="match status" value="1"/>
</dbReference>
<dbReference type="InterPro" id="IPR050716">
    <property type="entry name" value="MAGUK"/>
</dbReference>
<dbReference type="CDD" id="cd06799">
    <property type="entry name" value="PDZ_MPP3-MPP4-MPP7-like"/>
    <property type="match status" value="1"/>
</dbReference>
<dbReference type="SUPFAM" id="SSF50156">
    <property type="entry name" value="PDZ domain-like"/>
    <property type="match status" value="1"/>
</dbReference>
<keyword evidence="2 3" id="KW-0728">SH3 domain</keyword>
<evidence type="ECO:0000256" key="1">
    <source>
        <dbReference type="ARBA" id="ARBA00007014"/>
    </source>
</evidence>
<organism evidence="9 10">
    <name type="scientific">Amphiprion ocellaris</name>
    <name type="common">Clown anemonefish</name>
    <dbReference type="NCBI Taxonomy" id="80972"/>
    <lineage>
        <taxon>Eukaryota</taxon>
        <taxon>Metazoa</taxon>
        <taxon>Chordata</taxon>
        <taxon>Craniata</taxon>
        <taxon>Vertebrata</taxon>
        <taxon>Euteleostomi</taxon>
        <taxon>Actinopterygii</taxon>
        <taxon>Neopterygii</taxon>
        <taxon>Teleostei</taxon>
        <taxon>Neoteleostei</taxon>
        <taxon>Acanthomorphata</taxon>
        <taxon>Ovalentaria</taxon>
        <taxon>Pomacentridae</taxon>
        <taxon>Amphiprion</taxon>
    </lineage>
</organism>
<dbReference type="Proteomes" id="UP001501940">
    <property type="component" value="Chromosome 19"/>
</dbReference>
<dbReference type="InterPro" id="IPR014775">
    <property type="entry name" value="L27_C"/>
</dbReference>
<dbReference type="CDD" id="cd00071">
    <property type="entry name" value="GMPK"/>
    <property type="match status" value="1"/>
</dbReference>
<feature type="domain" description="SH3" evidence="5">
    <location>
        <begin position="212"/>
        <end position="300"/>
    </location>
</feature>
<dbReference type="Gene3D" id="2.30.42.10">
    <property type="match status" value="1"/>
</dbReference>
<dbReference type="InterPro" id="IPR008145">
    <property type="entry name" value="GK/Ca_channel_bsu"/>
</dbReference>
<dbReference type="SMART" id="SM00072">
    <property type="entry name" value="GuKc"/>
    <property type="match status" value="1"/>
</dbReference>
<dbReference type="SMART" id="SM00326">
    <property type="entry name" value="SH3"/>
    <property type="match status" value="1"/>
</dbReference>
<proteinExistence type="inferred from homology"/>
<evidence type="ECO:0000259" key="5">
    <source>
        <dbReference type="PROSITE" id="PS50002"/>
    </source>
</evidence>
<dbReference type="Pfam" id="PF07653">
    <property type="entry name" value="SH3_2"/>
    <property type="match status" value="1"/>
</dbReference>
<dbReference type="InterPro" id="IPR036034">
    <property type="entry name" value="PDZ_sf"/>
</dbReference>
<reference evidence="9" key="2">
    <citation type="submission" date="2025-08" db="UniProtKB">
        <authorList>
            <consortium name="Ensembl"/>
        </authorList>
    </citation>
    <scope>IDENTIFICATION</scope>
</reference>
<dbReference type="Pfam" id="PF00595">
    <property type="entry name" value="PDZ"/>
    <property type="match status" value="1"/>
</dbReference>
<evidence type="ECO:0000256" key="3">
    <source>
        <dbReference type="PROSITE-ProRule" id="PRU00192"/>
    </source>
</evidence>
<dbReference type="Pfam" id="PF00625">
    <property type="entry name" value="Guanylate_kin"/>
    <property type="match status" value="1"/>
</dbReference>